<accession>A0A3G2R590</accession>
<dbReference type="PANTHER" id="PTHR43415:SF3">
    <property type="entry name" value="GNAT-FAMILY ACETYLTRANSFERASE"/>
    <property type="match status" value="1"/>
</dbReference>
<dbReference type="AlphaFoldDB" id="A0A3G2R590"/>
<dbReference type="InterPro" id="IPR000182">
    <property type="entry name" value="GNAT_dom"/>
</dbReference>
<reference evidence="2 3" key="1">
    <citation type="submission" date="2018-10" db="EMBL/GenBank/DDBJ databases">
        <authorList>
            <person name="Zhang X."/>
        </authorList>
    </citation>
    <scope>NUCLEOTIDE SEQUENCE [LARGE SCALE GENOMIC DNA]</scope>
    <source>
        <strain evidence="2 3">SK-G1</strain>
    </source>
</reference>
<protein>
    <submittedName>
        <fullName evidence="2">N-acetyltransferase</fullName>
    </submittedName>
</protein>
<proteinExistence type="predicted"/>
<feature type="domain" description="N-acetyltransferase" evidence="1">
    <location>
        <begin position="9"/>
        <end position="168"/>
    </location>
</feature>
<dbReference type="Gene3D" id="3.40.630.30">
    <property type="match status" value="1"/>
</dbReference>
<keyword evidence="3" id="KW-1185">Reference proteome</keyword>
<dbReference type="RefSeq" id="WP_122014654.1">
    <property type="nucleotide sequence ID" value="NZ_CP033169.1"/>
</dbReference>
<gene>
    <name evidence="2" type="ORF">D2962_07885</name>
</gene>
<keyword evidence="2" id="KW-0808">Transferase</keyword>
<dbReference type="KEGG" id="bacg:D2962_07885"/>
<organism evidence="2 3">
    <name type="scientific">Biomaibacter acetigenes</name>
    <dbReference type="NCBI Taxonomy" id="2316383"/>
    <lineage>
        <taxon>Bacteria</taxon>
        <taxon>Bacillati</taxon>
        <taxon>Bacillota</taxon>
        <taxon>Clostridia</taxon>
        <taxon>Thermosediminibacterales</taxon>
        <taxon>Tepidanaerobacteraceae</taxon>
        <taxon>Biomaibacter</taxon>
    </lineage>
</organism>
<dbReference type="PANTHER" id="PTHR43415">
    <property type="entry name" value="SPERMIDINE N(1)-ACETYLTRANSFERASE"/>
    <property type="match status" value="1"/>
</dbReference>
<dbReference type="EMBL" id="CP033169">
    <property type="protein sequence ID" value="AYO30549.1"/>
    <property type="molecule type" value="Genomic_DNA"/>
</dbReference>
<dbReference type="GO" id="GO:0016747">
    <property type="term" value="F:acyltransferase activity, transferring groups other than amino-acyl groups"/>
    <property type="evidence" value="ECO:0007669"/>
    <property type="project" value="InterPro"/>
</dbReference>
<name>A0A3G2R590_9FIRM</name>
<dbReference type="SUPFAM" id="SSF55729">
    <property type="entry name" value="Acyl-CoA N-acyltransferases (Nat)"/>
    <property type="match status" value="1"/>
</dbReference>
<dbReference type="PROSITE" id="PS51186">
    <property type="entry name" value="GNAT"/>
    <property type="match status" value="1"/>
</dbReference>
<dbReference type="Proteomes" id="UP000280960">
    <property type="component" value="Chromosome"/>
</dbReference>
<evidence type="ECO:0000313" key="3">
    <source>
        <dbReference type="Proteomes" id="UP000280960"/>
    </source>
</evidence>
<dbReference type="InterPro" id="IPR016181">
    <property type="entry name" value="Acyl_CoA_acyltransferase"/>
</dbReference>
<sequence>MMKIEGEKINLRNVDVSDFTKIIEWHQNQLLTYLAGKRLPKNIDECNERYLKKSLLNHILAIEDKSGNFLGEIEISHIQWKEKMAELFMYIGEENLWGKGYGTEALSVFINYIFNTKGFKTIYLRVYENNKRAIRCYEKCGFKKKGILKFKNQKIHSDNLILMETSANILKNKKS</sequence>
<evidence type="ECO:0000259" key="1">
    <source>
        <dbReference type="PROSITE" id="PS51186"/>
    </source>
</evidence>
<dbReference type="Pfam" id="PF13302">
    <property type="entry name" value="Acetyltransf_3"/>
    <property type="match status" value="1"/>
</dbReference>
<evidence type="ECO:0000313" key="2">
    <source>
        <dbReference type="EMBL" id="AYO30549.1"/>
    </source>
</evidence>